<keyword evidence="1" id="KW-0378">Hydrolase</keyword>
<evidence type="ECO:0000256" key="1">
    <source>
        <dbReference type="ARBA" id="ARBA00022801"/>
    </source>
</evidence>
<dbReference type="EMBL" id="PGTY01000002">
    <property type="protein sequence ID" value="PJI86231.1"/>
    <property type="molecule type" value="Genomic_DNA"/>
</dbReference>
<dbReference type="OrthoDB" id="9804723at2"/>
<dbReference type="GO" id="GO:0016787">
    <property type="term" value="F:hydrolase activity"/>
    <property type="evidence" value="ECO:0007669"/>
    <property type="project" value="UniProtKB-KW"/>
</dbReference>
<organism evidence="3 4">
    <name type="scientific">Yoonia maricola</name>
    <dbReference type="NCBI Taxonomy" id="420999"/>
    <lineage>
        <taxon>Bacteria</taxon>
        <taxon>Pseudomonadati</taxon>
        <taxon>Pseudomonadota</taxon>
        <taxon>Alphaproteobacteria</taxon>
        <taxon>Rhodobacterales</taxon>
        <taxon>Paracoccaceae</taxon>
        <taxon>Yoonia</taxon>
    </lineage>
</organism>
<name>A0A2M8W5M5_9RHOB</name>
<sequence>MHPVAASATVAASFFDGFEERYLDTVEGRVFYRIAGDGPPLVLLHGYPQTSAMWHAVAPVLAQHYQVICPDLRGYGRSFKPETDAKHGPYSKRAMAQDVLALLDQLGHDRFLVGAHDRGARVAHRLAADHPERVIALSTLDIAPTREMYREADSGFAHTYWHWYWLTLPHPFPERLIGADPAFYWLSKCGAGKAGLSPFVQQALDEYLTYFAKPDTIHGACEDYRAAATIDIAHDDADPSKLAMPLLALWGKDGAIEAHFDCLALWKERAADVRGWALPGGHYLTEQHPEKVLDAWLPFFAQASVNRA</sequence>
<dbReference type="InterPro" id="IPR000639">
    <property type="entry name" value="Epox_hydrolase-like"/>
</dbReference>
<feature type="domain" description="AB hydrolase-1" evidence="2">
    <location>
        <begin position="39"/>
        <end position="275"/>
    </location>
</feature>
<proteinExistence type="predicted"/>
<dbReference type="InterPro" id="IPR029058">
    <property type="entry name" value="AB_hydrolase_fold"/>
</dbReference>
<dbReference type="InterPro" id="IPR000073">
    <property type="entry name" value="AB_hydrolase_1"/>
</dbReference>
<dbReference type="PANTHER" id="PTHR43329">
    <property type="entry name" value="EPOXIDE HYDROLASE"/>
    <property type="match status" value="1"/>
</dbReference>
<reference evidence="3 4" key="1">
    <citation type="submission" date="2017-11" db="EMBL/GenBank/DDBJ databases">
        <title>Genomic Encyclopedia of Archaeal and Bacterial Type Strains, Phase II (KMG-II): From Individual Species to Whole Genera.</title>
        <authorList>
            <person name="Goeker M."/>
        </authorList>
    </citation>
    <scope>NUCLEOTIDE SEQUENCE [LARGE SCALE GENOMIC DNA]</scope>
    <source>
        <strain evidence="3 4">DSM 29128</strain>
    </source>
</reference>
<dbReference type="Gene3D" id="3.40.50.1820">
    <property type="entry name" value="alpha/beta hydrolase"/>
    <property type="match status" value="1"/>
</dbReference>
<dbReference type="RefSeq" id="WP_100368540.1">
    <property type="nucleotide sequence ID" value="NZ_PGTY01000002.1"/>
</dbReference>
<dbReference type="Proteomes" id="UP000228531">
    <property type="component" value="Unassembled WGS sequence"/>
</dbReference>
<comment type="caution">
    <text evidence="3">The sequence shown here is derived from an EMBL/GenBank/DDBJ whole genome shotgun (WGS) entry which is preliminary data.</text>
</comment>
<dbReference type="SUPFAM" id="SSF53474">
    <property type="entry name" value="alpha/beta-Hydrolases"/>
    <property type="match status" value="1"/>
</dbReference>
<dbReference type="PRINTS" id="PR00412">
    <property type="entry name" value="EPOXHYDRLASE"/>
</dbReference>
<keyword evidence="4" id="KW-1185">Reference proteome</keyword>
<evidence type="ECO:0000259" key="2">
    <source>
        <dbReference type="Pfam" id="PF00561"/>
    </source>
</evidence>
<dbReference type="Pfam" id="PF00561">
    <property type="entry name" value="Abhydrolase_1"/>
    <property type="match status" value="1"/>
</dbReference>
<evidence type="ECO:0000313" key="4">
    <source>
        <dbReference type="Proteomes" id="UP000228531"/>
    </source>
</evidence>
<evidence type="ECO:0000313" key="3">
    <source>
        <dbReference type="EMBL" id="PJI86231.1"/>
    </source>
</evidence>
<dbReference type="AlphaFoldDB" id="A0A2M8W5M5"/>
<protein>
    <submittedName>
        <fullName evidence="3">Haloacetate dehalogenase</fullName>
    </submittedName>
</protein>
<accession>A0A2M8W5M5</accession>
<gene>
    <name evidence="3" type="ORF">BC777_2599</name>
</gene>